<feature type="domain" description="Caspase family p20" evidence="4">
    <location>
        <begin position="318"/>
        <end position="453"/>
    </location>
</feature>
<dbReference type="InterPro" id="IPR001309">
    <property type="entry name" value="Pept_C14_p20"/>
</dbReference>
<name>A0A9J7DW14_SPOLT</name>
<dbReference type="SUPFAM" id="SSF52129">
    <property type="entry name" value="Caspase-like"/>
    <property type="match status" value="1"/>
</dbReference>
<evidence type="ECO:0000256" key="1">
    <source>
        <dbReference type="ARBA" id="ARBA00010134"/>
    </source>
</evidence>
<dbReference type="InterPro" id="IPR002138">
    <property type="entry name" value="Pept_C14_p10"/>
</dbReference>
<dbReference type="AlphaFoldDB" id="A0A9J7DW14"/>
<dbReference type="CTD" id="31011"/>
<dbReference type="Gene3D" id="3.40.50.1460">
    <property type="match status" value="1"/>
</dbReference>
<dbReference type="Proteomes" id="UP000301870">
    <property type="component" value="Chromosome 14"/>
</dbReference>
<evidence type="ECO:0000313" key="6">
    <source>
        <dbReference type="RefSeq" id="XP_022819625.1"/>
    </source>
</evidence>
<proteinExistence type="inferred from homology"/>
<dbReference type="Pfam" id="PF23724">
    <property type="entry name" value="Dredd_2nd"/>
    <property type="match status" value="1"/>
</dbReference>
<dbReference type="KEGG" id="sliu:111351737"/>
<dbReference type="PROSITE" id="PS50207">
    <property type="entry name" value="CASPASE_P10"/>
    <property type="match status" value="1"/>
</dbReference>
<evidence type="ECO:0000259" key="4">
    <source>
        <dbReference type="PROSITE" id="PS50208"/>
    </source>
</evidence>
<dbReference type="RefSeq" id="XP_022819625.1">
    <property type="nucleotide sequence ID" value="XM_022963857.1"/>
</dbReference>
<evidence type="ECO:0000313" key="5">
    <source>
        <dbReference type="Proteomes" id="UP000301870"/>
    </source>
</evidence>
<dbReference type="SMART" id="SM00115">
    <property type="entry name" value="CASc"/>
    <property type="match status" value="1"/>
</dbReference>
<dbReference type="Pfam" id="PF23725">
    <property type="entry name" value="Dredd_N"/>
    <property type="match status" value="1"/>
</dbReference>
<dbReference type="InterPro" id="IPR015917">
    <property type="entry name" value="Pept_C14A"/>
</dbReference>
<accession>A0A9J7DW14</accession>
<dbReference type="GO" id="GO:0004197">
    <property type="term" value="F:cysteine-type endopeptidase activity"/>
    <property type="evidence" value="ECO:0007669"/>
    <property type="project" value="InterPro"/>
</dbReference>
<dbReference type="InterPro" id="IPR011600">
    <property type="entry name" value="Pept_C14_caspase"/>
</dbReference>
<reference evidence="6" key="1">
    <citation type="submission" date="2025-08" db="UniProtKB">
        <authorList>
            <consortium name="RefSeq"/>
        </authorList>
    </citation>
    <scope>IDENTIFICATION</scope>
    <source>
        <strain evidence="6">Ishihara</strain>
        <tissue evidence="6">Whole body</tissue>
    </source>
</reference>
<feature type="domain" description="Caspase family p10" evidence="3">
    <location>
        <begin position="471"/>
        <end position="549"/>
    </location>
</feature>
<dbReference type="InterPro" id="IPR056259">
    <property type="entry name" value="Dredd_N"/>
</dbReference>
<dbReference type="InterPro" id="IPR029030">
    <property type="entry name" value="Caspase-like_dom_sf"/>
</dbReference>
<dbReference type="GO" id="GO:0006508">
    <property type="term" value="P:proteolysis"/>
    <property type="evidence" value="ECO:0007669"/>
    <property type="project" value="InterPro"/>
</dbReference>
<dbReference type="PROSITE" id="PS50208">
    <property type="entry name" value="CASPASE_P20"/>
    <property type="match status" value="1"/>
</dbReference>
<gene>
    <name evidence="6" type="primary">LOC111351737</name>
</gene>
<dbReference type="OrthoDB" id="6044770at2759"/>
<dbReference type="Pfam" id="PF00656">
    <property type="entry name" value="Peptidase_C14"/>
    <property type="match status" value="1"/>
</dbReference>
<evidence type="ECO:0000256" key="2">
    <source>
        <dbReference type="RuleBase" id="RU003971"/>
    </source>
</evidence>
<dbReference type="PANTHER" id="PTHR22576:SF41">
    <property type="entry name" value="CASPASE 14, APOPTOSIS-RELATED CYSTEINE PEPTIDASE"/>
    <property type="match status" value="1"/>
</dbReference>
<dbReference type="InterPro" id="IPR052039">
    <property type="entry name" value="Caspase-related_regulators"/>
</dbReference>
<keyword evidence="5" id="KW-1185">Reference proteome</keyword>
<sequence length="557" mass="64006">MFSVDSVASSASTSTTPQRLEVENVIGDSDITNIDMMSEIEKELQDNPGDLISLVFLLYEVPDTALQRLIVFQRVSNDASNSINLNMLHEWFRHAKHNPNWKHEFVEALLICQLYSIVRKLGLNVPAARRYYQTDSITVKMYINPMKKALYKLCESINSDNLLKLKKALLTYETDTTEYECCEQVFLKLMCDKFITINQYQYNKKVLGFKVEIDKLVKILDNLPGLKKLLLEINMLQQSLNDEHKPSASVATSTPIMKHMKVDETNQGKADDNYYNMDFNDVFEMLGELQLDERAQESLKSDRKLLDNDSYEIKSNNRVGVCVIINQETFYPSKNSIELNGNITLDTRIGSDKDKMILEKTMSELNFTVFSETDLDHKKMMQFIMNVVKHKVSKNDSIFMLCILSHGVKGQVYAADSVKVKMDDIQNLLDSDEAKNIHSIPKLLIVQACQVDENTPQILVADSPRDYNLRKSNFLVYYATAPELEAYRNEKRGSIFIQVLCRTIRKFANNEHVYDIFTKVNNNVNFICQKVGCTQVPLFQSTLTKKLYLQVPTNPDK</sequence>
<comment type="similarity">
    <text evidence="1 2">Belongs to the peptidase C14A family.</text>
</comment>
<dbReference type="GeneID" id="111351737"/>
<protein>
    <submittedName>
        <fullName evidence="6">Caspase-8-like</fullName>
    </submittedName>
</protein>
<dbReference type="PRINTS" id="PR00376">
    <property type="entry name" value="IL1BCENZYME"/>
</dbReference>
<dbReference type="PANTHER" id="PTHR22576">
    <property type="entry name" value="MUCOSA ASSOCIATED LYMPHOID TISSUE LYMPHOMA TRANSLOCATION PROTEIN 1/PARACASPASE"/>
    <property type="match status" value="1"/>
</dbReference>
<dbReference type="InterPro" id="IPR056260">
    <property type="entry name" value="Dredd_2nd"/>
</dbReference>
<evidence type="ECO:0000259" key="3">
    <source>
        <dbReference type="PROSITE" id="PS50207"/>
    </source>
</evidence>
<organism evidence="5 6">
    <name type="scientific">Spodoptera litura</name>
    <name type="common">Asian cotton leafworm</name>
    <dbReference type="NCBI Taxonomy" id="69820"/>
    <lineage>
        <taxon>Eukaryota</taxon>
        <taxon>Metazoa</taxon>
        <taxon>Ecdysozoa</taxon>
        <taxon>Arthropoda</taxon>
        <taxon>Hexapoda</taxon>
        <taxon>Insecta</taxon>
        <taxon>Pterygota</taxon>
        <taxon>Neoptera</taxon>
        <taxon>Endopterygota</taxon>
        <taxon>Lepidoptera</taxon>
        <taxon>Glossata</taxon>
        <taxon>Ditrysia</taxon>
        <taxon>Noctuoidea</taxon>
        <taxon>Noctuidae</taxon>
        <taxon>Amphipyrinae</taxon>
        <taxon>Spodoptera</taxon>
    </lineage>
</organism>